<reference evidence="2 3" key="1">
    <citation type="submission" date="2015-06" db="EMBL/GenBank/DDBJ databases">
        <title>The Genome Sequence of Enterococcus cecorum 170AEA1.</title>
        <authorList>
            <consortium name="The Broad Institute Genomics Platform"/>
            <consortium name="The Broad Institute Genome Sequencing Center for Infectious Disease"/>
            <person name="Earl A.M."/>
            <person name="Van Tyne D."/>
            <person name="Lebreton F."/>
            <person name="Saavedra J.T."/>
            <person name="Gilmore M.S."/>
            <person name="Manson McGuire A."/>
            <person name="Clock S."/>
            <person name="Crupain M."/>
            <person name="Rangan U."/>
            <person name="Young S."/>
            <person name="Abouelleil A."/>
            <person name="Cao P."/>
            <person name="Chapman S.B."/>
            <person name="Griggs A."/>
            <person name="Priest M."/>
            <person name="Shea T."/>
            <person name="Wortman J."/>
            <person name="Nusbaum C."/>
            <person name="Birren B."/>
        </authorList>
    </citation>
    <scope>NUCLEOTIDE SEQUENCE [LARGE SCALE GENOMIC DNA]</scope>
    <source>
        <strain evidence="2 3">170AEA1</strain>
    </source>
</reference>
<dbReference type="GO" id="GO:0006040">
    <property type="term" value="P:amino sugar metabolic process"/>
    <property type="evidence" value="ECO:0007669"/>
    <property type="project" value="InterPro"/>
</dbReference>
<dbReference type="PANTHER" id="PTHR30605:SF0">
    <property type="entry name" value="ANHYDRO-N-ACETYLMURAMIC ACID KINASE"/>
    <property type="match status" value="1"/>
</dbReference>
<feature type="binding site" evidence="1">
    <location>
        <begin position="9"/>
        <end position="16"/>
    </location>
    <ligand>
        <name>ATP</name>
        <dbReference type="ChEBI" id="CHEBI:30616"/>
    </ligand>
</feature>
<dbReference type="Pfam" id="PF03702">
    <property type="entry name" value="AnmK"/>
    <property type="match status" value="1"/>
</dbReference>
<dbReference type="CDD" id="cd24050">
    <property type="entry name" value="ASKHA_NBD_ANMK"/>
    <property type="match status" value="1"/>
</dbReference>
<dbReference type="HAMAP" id="MF_01270">
    <property type="entry name" value="AnhMurNAc_kinase"/>
    <property type="match status" value="1"/>
</dbReference>
<dbReference type="UniPathway" id="UPA00343"/>
<dbReference type="GO" id="GO:0016773">
    <property type="term" value="F:phosphotransferase activity, alcohol group as acceptor"/>
    <property type="evidence" value="ECO:0007669"/>
    <property type="project" value="UniProtKB-UniRule"/>
</dbReference>
<gene>
    <name evidence="1" type="primary">anmK</name>
    <name evidence="2" type="ORF">EB18_01891</name>
</gene>
<dbReference type="GO" id="GO:0097175">
    <property type="term" value="P:1,6-anhydro-N-acetyl-beta-muramic acid catabolic process"/>
    <property type="evidence" value="ECO:0007669"/>
    <property type="project" value="UniProtKB-UniRule"/>
</dbReference>
<comment type="pathway">
    <text evidence="1">Amino-sugar metabolism; 1,6-anhydro-N-acetylmuramate degradation.</text>
</comment>
<comment type="caution">
    <text evidence="2">The sequence shown here is derived from an EMBL/GenBank/DDBJ whole genome shotgun (WGS) entry which is preliminary data.</text>
</comment>
<evidence type="ECO:0000256" key="1">
    <source>
        <dbReference type="HAMAP-Rule" id="MF_01270"/>
    </source>
</evidence>
<dbReference type="AlphaFoldDB" id="A0A0I9WMC8"/>
<comment type="catalytic activity">
    <reaction evidence="1">
        <text>1,6-anhydro-N-acetyl-beta-muramate + ATP + H2O = N-acetyl-D-muramate 6-phosphate + ADP + H(+)</text>
        <dbReference type="Rhea" id="RHEA:24952"/>
        <dbReference type="ChEBI" id="CHEBI:15377"/>
        <dbReference type="ChEBI" id="CHEBI:15378"/>
        <dbReference type="ChEBI" id="CHEBI:30616"/>
        <dbReference type="ChEBI" id="CHEBI:58690"/>
        <dbReference type="ChEBI" id="CHEBI:58722"/>
        <dbReference type="ChEBI" id="CHEBI:456216"/>
        <dbReference type="EC" id="2.7.1.170"/>
    </reaction>
</comment>
<organism evidence="2 3">
    <name type="scientific">Enterococcus cecorum</name>
    <dbReference type="NCBI Taxonomy" id="44008"/>
    <lineage>
        <taxon>Bacteria</taxon>
        <taxon>Bacillati</taxon>
        <taxon>Bacillota</taxon>
        <taxon>Bacilli</taxon>
        <taxon>Lactobacillales</taxon>
        <taxon>Enterococcaceae</taxon>
        <taxon>Enterococcus</taxon>
    </lineage>
</organism>
<keyword evidence="1" id="KW-0808">Transferase</keyword>
<dbReference type="GO" id="GO:0005524">
    <property type="term" value="F:ATP binding"/>
    <property type="evidence" value="ECO:0007669"/>
    <property type="project" value="UniProtKB-UniRule"/>
</dbReference>
<evidence type="ECO:0000313" key="3">
    <source>
        <dbReference type="Proteomes" id="UP000252800"/>
    </source>
</evidence>
<dbReference type="Gene3D" id="3.30.420.40">
    <property type="match status" value="2"/>
</dbReference>
<dbReference type="SUPFAM" id="SSF53067">
    <property type="entry name" value="Actin-like ATPase domain"/>
    <property type="match status" value="1"/>
</dbReference>
<comment type="similarity">
    <text evidence="1">Belongs to the anhydro-N-acetylmuramic acid kinase family.</text>
</comment>
<dbReference type="EMBL" id="LEOY01000017">
    <property type="protein sequence ID" value="RBR28097.1"/>
    <property type="molecule type" value="Genomic_DNA"/>
</dbReference>
<protein>
    <recommendedName>
        <fullName evidence="1">Anhydro-N-acetylmuramic acid kinase</fullName>
        <ecNumber evidence="1">2.7.1.170</ecNumber>
    </recommendedName>
    <alternativeName>
        <fullName evidence="1">AnhMurNAc kinase</fullName>
    </alternativeName>
</protein>
<dbReference type="UniPathway" id="UPA00544"/>
<dbReference type="GO" id="GO:0016301">
    <property type="term" value="F:kinase activity"/>
    <property type="evidence" value="ECO:0007669"/>
    <property type="project" value="UniProtKB-KW"/>
</dbReference>
<keyword evidence="1" id="KW-0418">Kinase</keyword>
<dbReference type="GO" id="GO:0009254">
    <property type="term" value="P:peptidoglycan turnover"/>
    <property type="evidence" value="ECO:0007669"/>
    <property type="project" value="UniProtKB-UniRule"/>
</dbReference>
<dbReference type="NCBIfam" id="NF007148">
    <property type="entry name" value="PRK09585.3-2"/>
    <property type="match status" value="1"/>
</dbReference>
<dbReference type="Proteomes" id="UP000252800">
    <property type="component" value="Unassembled WGS sequence"/>
</dbReference>
<accession>A0A0I9WMC8</accession>
<keyword evidence="1" id="KW-0547">Nucleotide-binding</keyword>
<dbReference type="PANTHER" id="PTHR30605">
    <property type="entry name" value="ANHYDRO-N-ACETYLMURAMIC ACID KINASE"/>
    <property type="match status" value="1"/>
</dbReference>
<name>A0A0I9WMC8_9ENTE</name>
<comment type="function">
    <text evidence="1">Catalyzes the specific phosphorylation of 1,6-anhydro-N-acetylmuramic acid (anhMurNAc) with the simultaneous cleavage of the 1,6-anhydro ring, generating MurNAc-6-P. Is required for the utilization of anhMurNAc either imported from the medium or derived from its own cell wall murein, and thus plays a role in cell wall recycling.</text>
</comment>
<evidence type="ECO:0000313" key="2">
    <source>
        <dbReference type="EMBL" id="RBR28097.1"/>
    </source>
</evidence>
<sequence>MIGIGLMSGTSLDGVDAALVEITETPQLHVRLLNFTCLAYPEEMKNRIKAVCSKQKIDIQQISQLNKDLGDYFLQVCQQILAATPQIKTIDFIASHGQTLWHETQNPTKAHTLQMGEVAQMAYTLNTTVVSDFRVMDVAAGGLGAPLIPFSEQLLFQKEDKVRLLQNIGGIGNVTYLPMKGSEQSIFGFDTGPGNMLIDEAMRHFYQLDFDDQGIHAKEGKLADDLFEFLCRHPYLSKNIPKSTGREEFGKPYFDKLLAIFPQVSANDFIYTLTKYTAYTIYLHYQREVFPLVDDKQCIEIILAGGGAYNLTLVNELQHYFPDIPIYTQEDLGFSSEAKEAIGFALMGYYTLQRRANNIPAVTGAKKPVILGKITPKPRQ</sequence>
<keyword evidence="1" id="KW-0067">ATP-binding</keyword>
<dbReference type="EC" id="2.7.1.170" evidence="1"/>
<proteinExistence type="inferred from homology"/>
<dbReference type="InterPro" id="IPR043129">
    <property type="entry name" value="ATPase_NBD"/>
</dbReference>
<comment type="pathway">
    <text evidence="1">Cell wall biogenesis; peptidoglycan recycling.</text>
</comment>
<keyword evidence="1" id="KW-0119">Carbohydrate metabolism</keyword>
<dbReference type="RefSeq" id="WP_047341054.1">
    <property type="nucleotide sequence ID" value="NZ_CP144502.1"/>
</dbReference>
<dbReference type="InterPro" id="IPR005338">
    <property type="entry name" value="Anhydro_N_Ac-Mur_kinase"/>
</dbReference>